<feature type="compositionally biased region" description="Low complexity" evidence="1">
    <location>
        <begin position="597"/>
        <end position="618"/>
    </location>
</feature>
<feature type="region of interest" description="Disordered" evidence="1">
    <location>
        <begin position="1024"/>
        <end position="1088"/>
    </location>
</feature>
<proteinExistence type="predicted"/>
<name>A0ABR1L1J0_9PEZI</name>
<accession>A0ABR1L1J0</accession>
<evidence type="ECO:0000256" key="1">
    <source>
        <dbReference type="SAM" id="MobiDB-lite"/>
    </source>
</evidence>
<dbReference type="Proteomes" id="UP001363622">
    <property type="component" value="Unassembled WGS sequence"/>
</dbReference>
<feature type="region of interest" description="Disordered" evidence="1">
    <location>
        <begin position="746"/>
        <end position="777"/>
    </location>
</feature>
<feature type="compositionally biased region" description="Basic and acidic residues" evidence="1">
    <location>
        <begin position="948"/>
        <end position="964"/>
    </location>
</feature>
<feature type="compositionally biased region" description="Polar residues" evidence="1">
    <location>
        <begin position="649"/>
        <end position="666"/>
    </location>
</feature>
<gene>
    <name evidence="2" type="ORF">IWZ03DRAFT_427951</name>
</gene>
<feature type="region of interest" description="Disordered" evidence="1">
    <location>
        <begin position="528"/>
        <end position="632"/>
    </location>
</feature>
<comment type="caution">
    <text evidence="2">The sequence shown here is derived from an EMBL/GenBank/DDBJ whole genome shotgun (WGS) entry which is preliminary data.</text>
</comment>
<organism evidence="2 3">
    <name type="scientific">Phyllosticta citriasiana</name>
    <dbReference type="NCBI Taxonomy" id="595635"/>
    <lineage>
        <taxon>Eukaryota</taxon>
        <taxon>Fungi</taxon>
        <taxon>Dikarya</taxon>
        <taxon>Ascomycota</taxon>
        <taxon>Pezizomycotina</taxon>
        <taxon>Dothideomycetes</taxon>
        <taxon>Dothideomycetes incertae sedis</taxon>
        <taxon>Botryosphaeriales</taxon>
        <taxon>Phyllostictaceae</taxon>
        <taxon>Phyllosticta</taxon>
    </lineage>
</organism>
<sequence>MAMPGRIWGNIITSDLNYVVDVVLSGKYPYILKDLQADMRCAENFLKQRKLPIRFLYAFDLGIIEEVLGHPDAVFAVSEIPEPSQIIDIKDFVLGFEPPLVPDVVLGPADLASNLRMAIGPNLFKDATVAAVKRSDNTVTREAADKTVVRGTPLPVDKSASPALQNPLSNENSVIPHRSEAVDVANAKESNAANTRSIEPRVNMRTADAANAMDIDGVSTEQSRLESEVNKRIAITDPLDDEADNGAFQFNQKDEDWFDEMPSPIRRGLALSMQPGLAPKSSLGLRRSEGIHYDETIPELFPGVKQSLCSEPSRSQKATDSEIATQNDFAKPSGEITTAVDFTEVFSEVTDLQTKLKYNWVLNHLLGLGKEIRDTTLRAPQGFPMRGGEEVNIDTKNSARMDMVREEMLQNPLNSSFRPGELPRVASDYFTFPTSSTSVADSQTLCGNFPRSLRSLPPRFVLPRRQSNEDQNKIEAPVPHAEINSSPATIAAVDLNSSPGILLPFTRPTQPFPRRTLSEKGMPLKRITITGTGTGAGTPQRIDRQEPPSSGATIPMVDSNASPGILWPRNHQNPQRRQQVRQRQNRAGSPLKHVSTSREPSAMCSSSSSSTESRSPSKSPIPALTVPKSNLLNERSSGPLLSAFKVRSDSTNQSVPETTLVVSTSGRDAGTASVRTTKPSRAKKSKKDTKDLRLSSASLHSVGARLPFLVPSYGNIRLPDRAALEGGPRTAPLPSTSSIPAWAAEQEANIRQSRSSFSSRASSFDHSSTSTSDSGIHPMHPLMQPPLNTGQASALPTMRYNTAYASRGPEKRKDGGVSVEKALEGCGGGGKDLKLLRKLAGVKAALKRKAKQSGTDPPRSTAPDPLSTQDSAGENAVPARHRASGAGESISTPQRTEAGTGDNWAVGGEDHGEQKANDGSSQIDSLSPVSSGGSSGDEEFAHQQQLDEEARQRPLAEDQKRQRPMEPPGPAVYTDSFPPFPPWGNPSTYGAAVDTRPPPKRRRFRHSGLNAAGEFETNSLFTSSALSPFRRRPPGEELTPGITAPPIRLGRKRSWAQFLDESTSVGDGGAGGSVPGDENDGVVKDEEE</sequence>
<protein>
    <submittedName>
        <fullName evidence="2">Uncharacterized protein</fullName>
    </submittedName>
</protein>
<keyword evidence="3" id="KW-1185">Reference proteome</keyword>
<feature type="region of interest" description="Disordered" evidence="1">
    <location>
        <begin position="645"/>
        <end position="690"/>
    </location>
</feature>
<evidence type="ECO:0000313" key="3">
    <source>
        <dbReference type="Proteomes" id="UP001363622"/>
    </source>
</evidence>
<reference evidence="2 3" key="1">
    <citation type="submission" date="2024-04" db="EMBL/GenBank/DDBJ databases">
        <title>Phyllosticta paracitricarpa is synonymous to the EU quarantine fungus P. citricarpa based on phylogenomic analyses.</title>
        <authorList>
            <consortium name="Lawrence Berkeley National Laboratory"/>
            <person name="Van Ingen-Buijs V.A."/>
            <person name="Van Westerhoven A.C."/>
            <person name="Haridas S."/>
            <person name="Skiadas P."/>
            <person name="Martin F."/>
            <person name="Groenewald J.Z."/>
            <person name="Crous P.W."/>
            <person name="Seidl M.F."/>
        </authorList>
    </citation>
    <scope>NUCLEOTIDE SEQUENCE [LARGE SCALE GENOMIC DNA]</scope>
    <source>
        <strain evidence="2 3">CBS 123371</strain>
    </source>
</reference>
<feature type="compositionally biased region" description="Low complexity" evidence="1">
    <location>
        <begin position="753"/>
        <end position="774"/>
    </location>
</feature>
<dbReference type="EMBL" id="JBBPHU010000001">
    <property type="protein sequence ID" value="KAK7523496.1"/>
    <property type="molecule type" value="Genomic_DNA"/>
</dbReference>
<evidence type="ECO:0000313" key="2">
    <source>
        <dbReference type="EMBL" id="KAK7523496.1"/>
    </source>
</evidence>
<feature type="compositionally biased region" description="Basic residues" evidence="1">
    <location>
        <begin position="678"/>
        <end position="687"/>
    </location>
</feature>
<feature type="region of interest" description="Disordered" evidence="1">
    <location>
        <begin position="844"/>
        <end position="1005"/>
    </location>
</feature>